<dbReference type="RefSeq" id="YP_009848791.1">
    <property type="nucleotide sequence ID" value="NC_048787.1"/>
</dbReference>
<sequence>MSAPEIMTGPEIREYLRLSGPQLTRLATRPTNPLPARKVPGMGWRARKADLDQWFDNLKEAA</sequence>
<dbReference type="Proteomes" id="UP000316211">
    <property type="component" value="Segment"/>
</dbReference>
<dbReference type="KEGG" id="vg:55619224"/>
<protein>
    <submittedName>
        <fullName evidence="1">Uncharacterized protein</fullName>
    </submittedName>
</protein>
<gene>
    <name evidence="1" type="primary">35</name>
    <name evidence="1" type="ORF">SEA_DINA_35</name>
</gene>
<proteinExistence type="predicted"/>
<dbReference type="GeneID" id="55619224"/>
<dbReference type="EMBL" id="MK977706">
    <property type="protein sequence ID" value="QDF19713.1"/>
    <property type="molecule type" value="Genomic_DNA"/>
</dbReference>
<accession>A0A4Y6ELZ2</accession>
<reference evidence="1 2" key="1">
    <citation type="submission" date="2019-05" db="EMBL/GenBank/DDBJ databases">
        <authorList>
            <person name="Albert R.M."/>
            <person name="Nur A.I."/>
            <person name="Ayala A."/>
            <person name="Bradley M.S."/>
            <person name="Burch R.E."/>
            <person name="Chen M."/>
            <person name="Dulaney A."/>
            <person name="Kakulamarri P.S."/>
            <person name="Kelly K.U."/>
            <person name="Maynor S.D."/>
            <person name="Perritt S.E."/>
            <person name="Praveen H."/>
            <person name="Slemons D.M."/>
            <person name="Snidow C.R."/>
            <person name="Thalluri S."/>
            <person name="Vyawahare A.K."/>
            <person name="Williams M.R."/>
            <person name="Monti D.L."/>
            <person name="Garlena R.A."/>
            <person name="Russell D.A."/>
            <person name="Pope W.H."/>
            <person name="Jacobs-Sera D."/>
            <person name="Hatfull G.F."/>
        </authorList>
    </citation>
    <scope>NUCLEOTIDE SEQUENCE [LARGE SCALE GENOMIC DNA]</scope>
</reference>
<evidence type="ECO:0000313" key="2">
    <source>
        <dbReference type="Proteomes" id="UP000316211"/>
    </source>
</evidence>
<evidence type="ECO:0000313" key="1">
    <source>
        <dbReference type="EMBL" id="QDF19713.1"/>
    </source>
</evidence>
<name>A0A4Y6ELZ2_9CAUD</name>
<organism evidence="1 2">
    <name type="scientific">Corynebacterium phage Dina</name>
    <dbReference type="NCBI Taxonomy" id="2588501"/>
    <lineage>
        <taxon>Viruses</taxon>
        <taxon>Duplodnaviria</taxon>
        <taxon>Heunggongvirae</taxon>
        <taxon>Uroviricota</taxon>
        <taxon>Caudoviricetes</taxon>
        <taxon>Samwavirus</taxon>
        <taxon>Samwavirus dina</taxon>
    </lineage>
</organism>
<keyword evidence="2" id="KW-1185">Reference proteome</keyword>